<evidence type="ECO:0000256" key="1">
    <source>
        <dbReference type="SAM" id="MobiDB-lite"/>
    </source>
</evidence>
<feature type="region of interest" description="Disordered" evidence="1">
    <location>
        <begin position="21"/>
        <end position="54"/>
    </location>
</feature>
<keyword evidence="3" id="KW-1185">Reference proteome</keyword>
<sequence>MWIIIVSALVTIVLLAKGIDRSRGSQGASRSLDLPGIKDGRPRHIDTNDGFNGM</sequence>
<dbReference type="EMBL" id="BAABGM010000027">
    <property type="protein sequence ID" value="GAA4413482.1"/>
    <property type="molecule type" value="Genomic_DNA"/>
</dbReference>
<name>A0ABP8KQM4_9MICO</name>
<evidence type="ECO:0000313" key="3">
    <source>
        <dbReference type="Proteomes" id="UP001500945"/>
    </source>
</evidence>
<organism evidence="2 3">
    <name type="scientific">Fodinibacter luteus</name>
    <dbReference type="NCBI Taxonomy" id="552064"/>
    <lineage>
        <taxon>Bacteria</taxon>
        <taxon>Bacillati</taxon>
        <taxon>Actinomycetota</taxon>
        <taxon>Actinomycetes</taxon>
        <taxon>Micrococcales</taxon>
        <taxon>Intrasporangiaceae</taxon>
        <taxon>Fodinibacter (ex Wang et al. 2009)</taxon>
    </lineage>
</organism>
<proteinExistence type="predicted"/>
<accession>A0ABP8KQM4</accession>
<reference evidence="3" key="1">
    <citation type="journal article" date="2019" name="Int. J. Syst. Evol. Microbiol.">
        <title>The Global Catalogue of Microorganisms (GCM) 10K type strain sequencing project: providing services to taxonomists for standard genome sequencing and annotation.</title>
        <authorList>
            <consortium name="The Broad Institute Genomics Platform"/>
            <consortium name="The Broad Institute Genome Sequencing Center for Infectious Disease"/>
            <person name="Wu L."/>
            <person name="Ma J."/>
        </authorList>
    </citation>
    <scope>NUCLEOTIDE SEQUENCE [LARGE SCALE GENOMIC DNA]</scope>
    <source>
        <strain evidence="3">JCM 17809</strain>
    </source>
</reference>
<feature type="compositionally biased region" description="Basic and acidic residues" evidence="1">
    <location>
        <begin position="36"/>
        <end position="47"/>
    </location>
</feature>
<dbReference type="Proteomes" id="UP001500945">
    <property type="component" value="Unassembled WGS sequence"/>
</dbReference>
<protein>
    <submittedName>
        <fullName evidence="2">Uncharacterized protein</fullName>
    </submittedName>
</protein>
<gene>
    <name evidence="2" type="ORF">GCM10023168_36420</name>
</gene>
<dbReference type="RefSeq" id="WP_345208670.1">
    <property type="nucleotide sequence ID" value="NZ_BAABGM010000027.1"/>
</dbReference>
<comment type="caution">
    <text evidence="2">The sequence shown here is derived from an EMBL/GenBank/DDBJ whole genome shotgun (WGS) entry which is preliminary data.</text>
</comment>
<evidence type="ECO:0000313" key="2">
    <source>
        <dbReference type="EMBL" id="GAA4413482.1"/>
    </source>
</evidence>